<feature type="domain" description="RagB/SusD" evidence="6">
    <location>
        <begin position="374"/>
        <end position="458"/>
    </location>
</feature>
<evidence type="ECO:0008006" key="10">
    <source>
        <dbReference type="Google" id="ProtNLM"/>
    </source>
</evidence>
<comment type="similarity">
    <text evidence="2">Belongs to the SusD family.</text>
</comment>
<dbReference type="Proteomes" id="UP000010408">
    <property type="component" value="Unassembled WGS sequence"/>
</dbReference>
<accession>L1NF33</accession>
<dbReference type="HOGENOM" id="CLU_015553_1_3_10"/>
<evidence type="ECO:0000256" key="4">
    <source>
        <dbReference type="ARBA" id="ARBA00023136"/>
    </source>
</evidence>
<dbReference type="InterPro" id="IPR033985">
    <property type="entry name" value="SusD-like_N"/>
</dbReference>
<dbReference type="RefSeq" id="WP_005468944.1">
    <property type="nucleotide sequence ID" value="NZ_KB291043.1"/>
</dbReference>
<evidence type="ECO:0000313" key="8">
    <source>
        <dbReference type="EMBL" id="EKY01988.1"/>
    </source>
</evidence>
<proteinExistence type="inferred from homology"/>
<dbReference type="PATRIC" id="fig|1127696.3.peg.645"/>
<evidence type="ECO:0000259" key="6">
    <source>
        <dbReference type="Pfam" id="PF07980"/>
    </source>
</evidence>
<evidence type="ECO:0000313" key="9">
    <source>
        <dbReference type="Proteomes" id="UP000010408"/>
    </source>
</evidence>
<evidence type="ECO:0000256" key="2">
    <source>
        <dbReference type="ARBA" id="ARBA00006275"/>
    </source>
</evidence>
<keyword evidence="5" id="KW-0998">Cell outer membrane</keyword>
<evidence type="ECO:0000256" key="3">
    <source>
        <dbReference type="ARBA" id="ARBA00022729"/>
    </source>
</evidence>
<keyword evidence="4" id="KW-0472">Membrane</keyword>
<dbReference type="AlphaFoldDB" id="L1NF33"/>
<dbReference type="Pfam" id="PF07980">
    <property type="entry name" value="SusD_RagB"/>
    <property type="match status" value="1"/>
</dbReference>
<evidence type="ECO:0000256" key="1">
    <source>
        <dbReference type="ARBA" id="ARBA00004442"/>
    </source>
</evidence>
<dbReference type="SUPFAM" id="SSF48452">
    <property type="entry name" value="TPR-like"/>
    <property type="match status" value="1"/>
</dbReference>
<gene>
    <name evidence="8" type="ORF">HMPREF9134_00722</name>
</gene>
<evidence type="ECO:0000256" key="5">
    <source>
        <dbReference type="ARBA" id="ARBA00023237"/>
    </source>
</evidence>
<dbReference type="InterPro" id="IPR012944">
    <property type="entry name" value="SusD_RagB_dom"/>
</dbReference>
<protein>
    <recommendedName>
        <fullName evidence="10">SusD-like N-terminal domain-containing protein</fullName>
    </recommendedName>
</protein>
<dbReference type="Pfam" id="PF14322">
    <property type="entry name" value="SusD-like_3"/>
    <property type="match status" value="1"/>
</dbReference>
<feature type="domain" description="SusD-like N-terminal" evidence="7">
    <location>
        <begin position="107"/>
        <end position="219"/>
    </location>
</feature>
<organism evidence="8 9">
    <name type="scientific">Porphyromonas catoniae F0037</name>
    <dbReference type="NCBI Taxonomy" id="1127696"/>
    <lineage>
        <taxon>Bacteria</taxon>
        <taxon>Pseudomonadati</taxon>
        <taxon>Bacteroidota</taxon>
        <taxon>Bacteroidia</taxon>
        <taxon>Bacteroidales</taxon>
        <taxon>Porphyromonadaceae</taxon>
        <taxon>Porphyromonas</taxon>
    </lineage>
</organism>
<dbReference type="STRING" id="1127696.HMPREF9134_00722"/>
<dbReference type="EMBL" id="AMEQ01000020">
    <property type="protein sequence ID" value="EKY01988.1"/>
    <property type="molecule type" value="Genomic_DNA"/>
</dbReference>
<name>L1NF33_9PORP</name>
<dbReference type="InterPro" id="IPR011990">
    <property type="entry name" value="TPR-like_helical_dom_sf"/>
</dbReference>
<comment type="subcellular location">
    <subcellularLocation>
        <location evidence="1">Cell outer membrane</location>
    </subcellularLocation>
</comment>
<comment type="caution">
    <text evidence="8">The sequence shown here is derived from an EMBL/GenBank/DDBJ whole genome shotgun (WGS) entry which is preliminary data.</text>
</comment>
<reference evidence="8 9" key="1">
    <citation type="submission" date="2012-05" db="EMBL/GenBank/DDBJ databases">
        <authorList>
            <person name="Weinstock G."/>
            <person name="Sodergren E."/>
            <person name="Lobos E.A."/>
            <person name="Fulton L."/>
            <person name="Fulton R."/>
            <person name="Courtney L."/>
            <person name="Fronick C."/>
            <person name="O'Laughlin M."/>
            <person name="Godfrey J."/>
            <person name="Wilson R.M."/>
            <person name="Miner T."/>
            <person name="Farmer C."/>
            <person name="Delehaunty K."/>
            <person name="Cordes M."/>
            <person name="Minx P."/>
            <person name="Tomlinson C."/>
            <person name="Chen J."/>
            <person name="Wollam A."/>
            <person name="Pepin K.H."/>
            <person name="Bhonagiri V."/>
            <person name="Zhang X."/>
            <person name="Suruliraj S."/>
            <person name="Warren W."/>
            <person name="Mitreva M."/>
            <person name="Mardis E.R."/>
            <person name="Wilson R.K."/>
        </authorList>
    </citation>
    <scope>NUCLEOTIDE SEQUENCE [LARGE SCALE GENOMIC DNA]</scope>
    <source>
        <strain evidence="8 9">F0037</strain>
    </source>
</reference>
<evidence type="ECO:0000259" key="7">
    <source>
        <dbReference type="Pfam" id="PF14322"/>
    </source>
</evidence>
<keyword evidence="3" id="KW-0732">Signal</keyword>
<sequence>MTLHYTSYRALAVLVGLLLLLSCKKEHAPQTPSKQSPFADAGSATEAVQRLYREGLPSLYLDTDTEEGVRSAWPAYLTGLIESEAHAGPYPALNAAKLSSPAVQRLAETVYSRCYDGIELADSLLRLLPTTKGLLAGEQAQLLGEARFFRAFSRFYLLRSFGVVQERRGGQAKSLEEGYQQIEQDLRSAIALLPSRTKEVGSYRVHQDLARVLLGEVYLQMSGYPLRQAKYKEAVAILRPILNTGKYRLMPNGGSEEHSAFNTLRTNPACDEYLFTLRGVSAPSLEVYTFPRVAKSWGKVGESLAFNAFRPTKLFMSVYGEGDLRGKDRQYFHSFYKVAEEGKTVFQIFDPAPWFWLRSTPEHIGTRPMELGLYPYSEVLLLLAEALLESEEEVSTAIRCLAEVRGRALQQAPSEVALVLTSLSKEELQAELWLERLRELPFQMKQLWDIQRTRKYPKVQGGRLCLIPLDQAKTPQGQKLSPQRLHLPLLI</sequence>
<dbReference type="eggNOG" id="COG0702">
    <property type="taxonomic scope" value="Bacteria"/>
</dbReference>
<dbReference type="GO" id="GO:0009279">
    <property type="term" value="C:cell outer membrane"/>
    <property type="evidence" value="ECO:0007669"/>
    <property type="project" value="UniProtKB-SubCell"/>
</dbReference>
<dbReference type="Gene3D" id="1.25.40.390">
    <property type="match status" value="1"/>
</dbReference>